<evidence type="ECO:0000256" key="3">
    <source>
        <dbReference type="ARBA" id="ARBA00022553"/>
    </source>
</evidence>
<dbReference type="AlphaFoldDB" id="B3MMH2"/>
<feature type="region of interest" description="Disordered" evidence="5">
    <location>
        <begin position="23"/>
        <end position="73"/>
    </location>
</feature>
<keyword evidence="7" id="KW-1185">Reference proteome</keyword>
<sequence>MDYVDIESFRSKYSDITVTAVPTRSKRLEEAPVEPETKASVTKQQEPRVEITRVPGAPGSSSSGTPTSTAMMQRSKQQQNAAALAYANEYKEVMAKLEYTRYMQAKIQLMAMASGVGSGAGAGMDGSLYGMMPTAITVDANANIEDKYSDLLRLLAEMQPNLAPTMMGLRAPKERLQRDIAHARVIVRECLLILERDQQQELAEEPQSLSVDAPTSE</sequence>
<dbReference type="Pfam" id="PF09806">
    <property type="entry name" value="CDK2AP"/>
    <property type="match status" value="1"/>
</dbReference>
<dbReference type="FunCoup" id="B3MMH2">
    <property type="interactions" value="23"/>
</dbReference>
<dbReference type="OMA" id="TKYMQAQ"/>
<accession>B3MMH2</accession>
<organism evidence="6 7">
    <name type="scientific">Drosophila ananassae</name>
    <name type="common">Fruit fly</name>
    <dbReference type="NCBI Taxonomy" id="7217"/>
    <lineage>
        <taxon>Eukaryota</taxon>
        <taxon>Metazoa</taxon>
        <taxon>Ecdysozoa</taxon>
        <taxon>Arthropoda</taxon>
        <taxon>Hexapoda</taxon>
        <taxon>Insecta</taxon>
        <taxon>Pterygota</taxon>
        <taxon>Neoptera</taxon>
        <taxon>Endopterygota</taxon>
        <taxon>Diptera</taxon>
        <taxon>Brachycera</taxon>
        <taxon>Muscomorpha</taxon>
        <taxon>Ephydroidea</taxon>
        <taxon>Drosophilidae</taxon>
        <taxon>Drosophila</taxon>
        <taxon>Sophophora</taxon>
    </lineage>
</organism>
<comment type="similarity">
    <text evidence="2">Belongs to the CDK2AP family.</text>
</comment>
<dbReference type="STRING" id="7217.B3MMH2"/>
<evidence type="ECO:0000313" key="6">
    <source>
        <dbReference type="EMBL" id="EDV30918.1"/>
    </source>
</evidence>
<dbReference type="InParanoid" id="B3MMH2"/>
<comment type="subcellular location">
    <subcellularLocation>
        <location evidence="1">Nucleus</location>
    </subcellularLocation>
</comment>
<keyword evidence="4" id="KW-0539">Nucleus</keyword>
<name>B3MMH2_DROAN</name>
<feature type="compositionally biased region" description="Low complexity" evidence="5">
    <location>
        <begin position="55"/>
        <end position="73"/>
    </location>
</feature>
<keyword evidence="3" id="KW-0597">Phosphoprotein</keyword>
<dbReference type="PhylomeDB" id="B3MMH2"/>
<dbReference type="GO" id="GO:0005737">
    <property type="term" value="C:cytoplasm"/>
    <property type="evidence" value="ECO:0007669"/>
    <property type="project" value="TreeGrafter"/>
</dbReference>
<evidence type="ECO:0000256" key="5">
    <source>
        <dbReference type="SAM" id="MobiDB-lite"/>
    </source>
</evidence>
<dbReference type="Proteomes" id="UP000007801">
    <property type="component" value="Unassembled WGS sequence"/>
</dbReference>
<dbReference type="PANTHER" id="PTHR22607">
    <property type="entry name" value="DELETED IN ORAL CANCER 1/CDK2-ASSOCIATED PROTEIN 1"/>
    <property type="match status" value="1"/>
</dbReference>
<proteinExistence type="inferred from homology"/>
<dbReference type="OrthoDB" id="7857910at2759"/>
<gene>
    <name evidence="6" type="primary">Dana\GF15097</name>
    <name evidence="6" type="synonym">dana_GLEANR_15864</name>
    <name evidence="6" type="ORF">GF15097</name>
</gene>
<dbReference type="eggNOG" id="KOG4713">
    <property type="taxonomic scope" value="Eukaryota"/>
</dbReference>
<protein>
    <submittedName>
        <fullName evidence="6">Uncharacterized protein</fullName>
    </submittedName>
</protein>
<dbReference type="GeneID" id="6497910"/>
<dbReference type="EMBL" id="CH902620">
    <property type="protein sequence ID" value="EDV30918.1"/>
    <property type="molecule type" value="Genomic_DNA"/>
</dbReference>
<dbReference type="SMR" id="B3MMH2"/>
<evidence type="ECO:0000313" key="7">
    <source>
        <dbReference type="Proteomes" id="UP000007801"/>
    </source>
</evidence>
<dbReference type="Gene3D" id="6.10.140.1300">
    <property type="match status" value="1"/>
</dbReference>
<evidence type="ECO:0000256" key="1">
    <source>
        <dbReference type="ARBA" id="ARBA00004123"/>
    </source>
</evidence>
<evidence type="ECO:0000256" key="2">
    <source>
        <dbReference type="ARBA" id="ARBA00008485"/>
    </source>
</evidence>
<dbReference type="InterPro" id="IPR017266">
    <property type="entry name" value="DOC_1/2"/>
</dbReference>
<dbReference type="GO" id="GO:0005634">
    <property type="term" value="C:nucleus"/>
    <property type="evidence" value="ECO:0007669"/>
    <property type="project" value="UniProtKB-SubCell"/>
</dbReference>
<dbReference type="PANTHER" id="PTHR22607:SF3">
    <property type="entry name" value="CDK2-ASSOCIATED PROTEIN 1, ISOFORM B"/>
    <property type="match status" value="1"/>
</dbReference>
<dbReference type="HOGENOM" id="CLU_1273419_0_0_1"/>
<dbReference type="KEGG" id="dan:6497910"/>
<reference evidence="6 7" key="1">
    <citation type="journal article" date="2007" name="Nature">
        <title>Evolution of genes and genomes on the Drosophila phylogeny.</title>
        <authorList>
            <consortium name="Drosophila 12 Genomes Consortium"/>
            <person name="Clark A.G."/>
            <person name="Eisen M.B."/>
            <person name="Smith D.R."/>
            <person name="Bergman C.M."/>
            <person name="Oliver B."/>
            <person name="Markow T.A."/>
            <person name="Kaufman T.C."/>
            <person name="Kellis M."/>
            <person name="Gelbart W."/>
            <person name="Iyer V.N."/>
            <person name="Pollard D.A."/>
            <person name="Sackton T.B."/>
            <person name="Larracuente A.M."/>
            <person name="Singh N.D."/>
            <person name="Abad J.P."/>
            <person name="Abt D.N."/>
            <person name="Adryan B."/>
            <person name="Aguade M."/>
            <person name="Akashi H."/>
            <person name="Anderson W.W."/>
            <person name="Aquadro C.F."/>
            <person name="Ardell D.H."/>
            <person name="Arguello R."/>
            <person name="Artieri C.G."/>
            <person name="Barbash D.A."/>
            <person name="Barker D."/>
            <person name="Barsanti P."/>
            <person name="Batterham P."/>
            <person name="Batzoglou S."/>
            <person name="Begun D."/>
            <person name="Bhutkar A."/>
            <person name="Blanco E."/>
            <person name="Bosak S.A."/>
            <person name="Bradley R.K."/>
            <person name="Brand A.D."/>
            <person name="Brent M.R."/>
            <person name="Brooks A.N."/>
            <person name="Brown R.H."/>
            <person name="Butlin R.K."/>
            <person name="Caggese C."/>
            <person name="Calvi B.R."/>
            <person name="Bernardo de Carvalho A."/>
            <person name="Caspi A."/>
            <person name="Castrezana S."/>
            <person name="Celniker S.E."/>
            <person name="Chang J.L."/>
            <person name="Chapple C."/>
            <person name="Chatterji S."/>
            <person name="Chinwalla A."/>
            <person name="Civetta A."/>
            <person name="Clifton S.W."/>
            <person name="Comeron J.M."/>
            <person name="Costello J.C."/>
            <person name="Coyne J.A."/>
            <person name="Daub J."/>
            <person name="David R.G."/>
            <person name="Delcher A.L."/>
            <person name="Delehaunty K."/>
            <person name="Do C.B."/>
            <person name="Ebling H."/>
            <person name="Edwards K."/>
            <person name="Eickbush T."/>
            <person name="Evans J.D."/>
            <person name="Filipski A."/>
            <person name="Findeiss S."/>
            <person name="Freyhult E."/>
            <person name="Fulton L."/>
            <person name="Fulton R."/>
            <person name="Garcia A.C."/>
            <person name="Gardiner A."/>
            <person name="Garfield D.A."/>
            <person name="Garvin B.E."/>
            <person name="Gibson G."/>
            <person name="Gilbert D."/>
            <person name="Gnerre S."/>
            <person name="Godfrey J."/>
            <person name="Good R."/>
            <person name="Gotea V."/>
            <person name="Gravely B."/>
            <person name="Greenberg A.J."/>
            <person name="Griffiths-Jones S."/>
            <person name="Gross S."/>
            <person name="Guigo R."/>
            <person name="Gustafson E.A."/>
            <person name="Haerty W."/>
            <person name="Hahn M.W."/>
            <person name="Halligan D.L."/>
            <person name="Halpern A.L."/>
            <person name="Halter G.M."/>
            <person name="Han M.V."/>
            <person name="Heger A."/>
            <person name="Hillier L."/>
            <person name="Hinrichs A.S."/>
            <person name="Holmes I."/>
            <person name="Hoskins R.A."/>
            <person name="Hubisz M.J."/>
            <person name="Hultmark D."/>
            <person name="Huntley M.A."/>
            <person name="Jaffe D.B."/>
            <person name="Jagadeeshan S."/>
            <person name="Jeck W.R."/>
            <person name="Johnson J."/>
            <person name="Jones C.D."/>
            <person name="Jordan W.C."/>
            <person name="Karpen G.H."/>
            <person name="Kataoka E."/>
            <person name="Keightley P.D."/>
            <person name="Kheradpour P."/>
            <person name="Kirkness E.F."/>
            <person name="Koerich L.B."/>
            <person name="Kristiansen K."/>
            <person name="Kudrna D."/>
            <person name="Kulathinal R.J."/>
            <person name="Kumar S."/>
            <person name="Kwok R."/>
            <person name="Lander E."/>
            <person name="Langley C.H."/>
            <person name="Lapoint R."/>
            <person name="Lazzaro B.P."/>
            <person name="Lee S.J."/>
            <person name="Levesque L."/>
            <person name="Li R."/>
            <person name="Lin C.F."/>
            <person name="Lin M.F."/>
            <person name="Lindblad-Toh K."/>
            <person name="Llopart A."/>
            <person name="Long M."/>
            <person name="Low L."/>
            <person name="Lozovsky E."/>
            <person name="Lu J."/>
            <person name="Luo M."/>
            <person name="Machado C.A."/>
            <person name="Makalowski W."/>
            <person name="Marzo M."/>
            <person name="Matsuda M."/>
            <person name="Matzkin L."/>
            <person name="McAllister B."/>
            <person name="McBride C.S."/>
            <person name="McKernan B."/>
            <person name="McKernan K."/>
            <person name="Mendez-Lago M."/>
            <person name="Minx P."/>
            <person name="Mollenhauer M.U."/>
            <person name="Montooth K."/>
            <person name="Mount S.M."/>
            <person name="Mu X."/>
            <person name="Myers E."/>
            <person name="Negre B."/>
            <person name="Newfeld S."/>
            <person name="Nielsen R."/>
            <person name="Noor M.A."/>
            <person name="O'Grady P."/>
            <person name="Pachter L."/>
            <person name="Papaceit M."/>
            <person name="Parisi M.J."/>
            <person name="Parisi M."/>
            <person name="Parts L."/>
            <person name="Pedersen J.S."/>
            <person name="Pesole G."/>
            <person name="Phillippy A.M."/>
            <person name="Ponting C.P."/>
            <person name="Pop M."/>
            <person name="Porcelli D."/>
            <person name="Powell J.R."/>
            <person name="Prohaska S."/>
            <person name="Pruitt K."/>
            <person name="Puig M."/>
            <person name="Quesneville H."/>
            <person name="Ram K.R."/>
            <person name="Rand D."/>
            <person name="Rasmussen M.D."/>
            <person name="Reed L.K."/>
            <person name="Reenan R."/>
            <person name="Reily A."/>
            <person name="Remington K.A."/>
            <person name="Rieger T.T."/>
            <person name="Ritchie M.G."/>
            <person name="Robin C."/>
            <person name="Rogers Y.H."/>
            <person name="Rohde C."/>
            <person name="Rozas J."/>
            <person name="Rubenfield M.J."/>
            <person name="Ruiz A."/>
            <person name="Russo S."/>
            <person name="Salzberg S.L."/>
            <person name="Sanchez-Gracia A."/>
            <person name="Saranga D.J."/>
            <person name="Sato H."/>
            <person name="Schaeffer S.W."/>
            <person name="Schatz M.C."/>
            <person name="Schlenke T."/>
            <person name="Schwartz R."/>
            <person name="Segarra C."/>
            <person name="Singh R.S."/>
            <person name="Sirot L."/>
            <person name="Sirota M."/>
            <person name="Sisneros N.B."/>
            <person name="Smith C.D."/>
            <person name="Smith T.F."/>
            <person name="Spieth J."/>
            <person name="Stage D.E."/>
            <person name="Stark A."/>
            <person name="Stephan W."/>
            <person name="Strausberg R.L."/>
            <person name="Strempel S."/>
            <person name="Sturgill D."/>
            <person name="Sutton G."/>
            <person name="Sutton G.G."/>
            <person name="Tao W."/>
            <person name="Teichmann S."/>
            <person name="Tobari Y.N."/>
            <person name="Tomimura Y."/>
            <person name="Tsolas J.M."/>
            <person name="Valente V.L."/>
            <person name="Venter E."/>
            <person name="Venter J.C."/>
            <person name="Vicario S."/>
            <person name="Vieira F.G."/>
            <person name="Vilella A.J."/>
            <person name="Villasante A."/>
            <person name="Walenz B."/>
            <person name="Wang J."/>
            <person name="Wasserman M."/>
            <person name="Watts T."/>
            <person name="Wilson D."/>
            <person name="Wilson R.K."/>
            <person name="Wing R.A."/>
            <person name="Wolfner M.F."/>
            <person name="Wong A."/>
            <person name="Wong G.K."/>
            <person name="Wu C.I."/>
            <person name="Wu G."/>
            <person name="Yamamoto D."/>
            <person name="Yang H.P."/>
            <person name="Yang S.P."/>
            <person name="Yorke J.A."/>
            <person name="Yoshida K."/>
            <person name="Zdobnov E."/>
            <person name="Zhang P."/>
            <person name="Zhang Y."/>
            <person name="Zimin A.V."/>
            <person name="Baldwin J."/>
            <person name="Abdouelleil A."/>
            <person name="Abdulkadir J."/>
            <person name="Abebe A."/>
            <person name="Abera B."/>
            <person name="Abreu J."/>
            <person name="Acer S.C."/>
            <person name="Aftuck L."/>
            <person name="Alexander A."/>
            <person name="An P."/>
            <person name="Anderson E."/>
            <person name="Anderson S."/>
            <person name="Arachi H."/>
            <person name="Azer M."/>
            <person name="Bachantsang P."/>
            <person name="Barry A."/>
            <person name="Bayul T."/>
            <person name="Berlin A."/>
            <person name="Bessette D."/>
            <person name="Bloom T."/>
            <person name="Blye J."/>
            <person name="Boguslavskiy L."/>
            <person name="Bonnet C."/>
            <person name="Boukhgalter B."/>
            <person name="Bourzgui I."/>
            <person name="Brown A."/>
            <person name="Cahill P."/>
            <person name="Channer S."/>
            <person name="Cheshatsang Y."/>
            <person name="Chuda L."/>
            <person name="Citroen M."/>
            <person name="Collymore A."/>
            <person name="Cooke P."/>
            <person name="Costello M."/>
            <person name="D'Aco K."/>
            <person name="Daza R."/>
            <person name="De Haan G."/>
            <person name="DeGray S."/>
            <person name="DeMaso C."/>
            <person name="Dhargay N."/>
            <person name="Dooley K."/>
            <person name="Dooley E."/>
            <person name="Doricent M."/>
            <person name="Dorje P."/>
            <person name="Dorjee K."/>
            <person name="Dupes A."/>
            <person name="Elong R."/>
            <person name="Falk J."/>
            <person name="Farina A."/>
            <person name="Faro S."/>
            <person name="Ferguson D."/>
            <person name="Fisher S."/>
            <person name="Foley C.D."/>
            <person name="Franke A."/>
            <person name="Friedrich D."/>
            <person name="Gadbois L."/>
            <person name="Gearin G."/>
            <person name="Gearin C.R."/>
            <person name="Giannoukos G."/>
            <person name="Goode T."/>
            <person name="Graham J."/>
            <person name="Grandbois E."/>
            <person name="Grewal S."/>
            <person name="Gyaltsen K."/>
            <person name="Hafez N."/>
            <person name="Hagos B."/>
            <person name="Hall J."/>
            <person name="Henson C."/>
            <person name="Hollinger A."/>
            <person name="Honan T."/>
            <person name="Huard M.D."/>
            <person name="Hughes L."/>
            <person name="Hurhula B."/>
            <person name="Husby M.E."/>
            <person name="Kamat A."/>
            <person name="Kanga B."/>
            <person name="Kashin S."/>
            <person name="Khazanovich D."/>
            <person name="Kisner P."/>
            <person name="Lance K."/>
            <person name="Lara M."/>
            <person name="Lee W."/>
            <person name="Lennon N."/>
            <person name="Letendre F."/>
            <person name="LeVine R."/>
            <person name="Lipovsky A."/>
            <person name="Liu X."/>
            <person name="Liu J."/>
            <person name="Liu S."/>
            <person name="Lokyitsang T."/>
            <person name="Lokyitsang Y."/>
            <person name="Lubonja R."/>
            <person name="Lui A."/>
            <person name="MacDonald P."/>
            <person name="Magnisalis V."/>
            <person name="Maru K."/>
            <person name="Matthews C."/>
            <person name="McCusker W."/>
            <person name="McDonough S."/>
            <person name="Mehta T."/>
            <person name="Meldrim J."/>
            <person name="Meneus L."/>
            <person name="Mihai O."/>
            <person name="Mihalev A."/>
            <person name="Mihova T."/>
            <person name="Mittelman R."/>
            <person name="Mlenga V."/>
            <person name="Montmayeur A."/>
            <person name="Mulrain L."/>
            <person name="Navidi A."/>
            <person name="Naylor J."/>
            <person name="Negash T."/>
            <person name="Nguyen T."/>
            <person name="Nguyen N."/>
            <person name="Nicol R."/>
            <person name="Norbu C."/>
            <person name="Norbu N."/>
            <person name="Novod N."/>
            <person name="O'Neill B."/>
            <person name="Osman S."/>
            <person name="Markiewicz E."/>
            <person name="Oyono O.L."/>
            <person name="Patti C."/>
            <person name="Phunkhang P."/>
            <person name="Pierre F."/>
            <person name="Priest M."/>
            <person name="Raghuraman S."/>
            <person name="Rege F."/>
            <person name="Reyes R."/>
            <person name="Rise C."/>
            <person name="Rogov P."/>
            <person name="Ross K."/>
            <person name="Ryan E."/>
            <person name="Settipalli S."/>
            <person name="Shea T."/>
            <person name="Sherpa N."/>
            <person name="Shi L."/>
            <person name="Shih D."/>
            <person name="Sparrow T."/>
            <person name="Spaulding J."/>
            <person name="Stalker J."/>
            <person name="Stange-Thomann N."/>
            <person name="Stavropoulos S."/>
            <person name="Stone C."/>
            <person name="Strader C."/>
            <person name="Tesfaye S."/>
            <person name="Thomson T."/>
            <person name="Thoulutsang Y."/>
            <person name="Thoulutsang D."/>
            <person name="Topham K."/>
            <person name="Topping I."/>
            <person name="Tsamla T."/>
            <person name="Vassiliev H."/>
            <person name="Vo A."/>
            <person name="Wangchuk T."/>
            <person name="Wangdi T."/>
            <person name="Weiand M."/>
            <person name="Wilkinson J."/>
            <person name="Wilson A."/>
            <person name="Yadav S."/>
            <person name="Young G."/>
            <person name="Yu Q."/>
            <person name="Zembek L."/>
            <person name="Zhong D."/>
            <person name="Zimmer A."/>
            <person name="Zwirko Z."/>
            <person name="Jaffe D.B."/>
            <person name="Alvarez P."/>
            <person name="Brockman W."/>
            <person name="Butler J."/>
            <person name="Chin C."/>
            <person name="Gnerre S."/>
            <person name="Grabherr M."/>
            <person name="Kleber M."/>
            <person name="Mauceli E."/>
            <person name="MacCallum I."/>
        </authorList>
    </citation>
    <scope>NUCLEOTIDE SEQUENCE [LARGE SCALE GENOMIC DNA]</scope>
    <source>
        <strain evidence="7">Tucson 14024-0371.13</strain>
    </source>
</reference>
<evidence type="ECO:0000256" key="4">
    <source>
        <dbReference type="ARBA" id="ARBA00023242"/>
    </source>
</evidence>